<dbReference type="NCBIfam" id="TIGR00297">
    <property type="entry name" value="TIGR00297 family protein"/>
    <property type="match status" value="1"/>
</dbReference>
<name>A0A9X4MC73_9CYAN</name>
<comment type="caution">
    <text evidence="7">The sequence shown here is derived from an EMBL/GenBank/DDBJ whole genome shotgun (WGS) entry which is preliminary data.</text>
</comment>
<evidence type="ECO:0000313" key="8">
    <source>
        <dbReference type="Proteomes" id="UP001152872"/>
    </source>
</evidence>
<evidence type="ECO:0000256" key="4">
    <source>
        <dbReference type="ARBA" id="ARBA00022989"/>
    </source>
</evidence>
<evidence type="ECO:0000313" key="7">
    <source>
        <dbReference type="EMBL" id="MDG3496849.1"/>
    </source>
</evidence>
<keyword evidence="4 6" id="KW-1133">Transmembrane helix</keyword>
<organism evidence="7 8">
    <name type="scientific">Pseudanabaena catenata USMAC16</name>
    <dbReference type="NCBI Taxonomy" id="1855837"/>
    <lineage>
        <taxon>Bacteria</taxon>
        <taxon>Bacillati</taxon>
        <taxon>Cyanobacteriota</taxon>
        <taxon>Cyanophyceae</taxon>
        <taxon>Pseudanabaenales</taxon>
        <taxon>Pseudanabaenaceae</taxon>
        <taxon>Pseudanabaena</taxon>
    </lineage>
</organism>
<comment type="subcellular location">
    <subcellularLocation>
        <location evidence="1">Membrane</location>
        <topology evidence="1">Multi-pass membrane protein</topology>
    </subcellularLocation>
</comment>
<feature type="transmembrane region" description="Helical" evidence="6">
    <location>
        <begin position="14"/>
        <end position="33"/>
    </location>
</feature>
<evidence type="ECO:0000256" key="1">
    <source>
        <dbReference type="ARBA" id="ARBA00004141"/>
    </source>
</evidence>
<evidence type="ECO:0000256" key="2">
    <source>
        <dbReference type="ARBA" id="ARBA00009012"/>
    </source>
</evidence>
<proteinExistence type="inferred from homology"/>
<feature type="transmembrane region" description="Helical" evidence="6">
    <location>
        <begin position="173"/>
        <end position="192"/>
    </location>
</feature>
<sequence length="258" mass="27134">MINSFPINFPINEIWLIAIALNTILGAIALMLPRKVLTTAGICHAWGLGIIIWGCLGWQGYTVIFSYLIVGSGVTRIGKEIKETKGIAEKRDGARGPENLWGSAATGAVCAIAQAIAPNPIWLLAYVASLSTKLADTTASEIGKAYGKSTFLITTLKPVAAGTEGAVSLEGTIAGVMGSLLIAVIGWAVGLLTSPWSLLWCMIAAFIATNIESLIGATLQNKYDWLTNELVNGINTTIGAAIAILIAQSLHAFNLLLI</sequence>
<keyword evidence="3 6" id="KW-0812">Transmembrane</keyword>
<evidence type="ECO:0000256" key="3">
    <source>
        <dbReference type="ARBA" id="ARBA00022692"/>
    </source>
</evidence>
<evidence type="ECO:0000256" key="6">
    <source>
        <dbReference type="SAM" id="Phobius"/>
    </source>
</evidence>
<keyword evidence="5 6" id="KW-0472">Membrane</keyword>
<dbReference type="AlphaFoldDB" id="A0A9X4MC73"/>
<dbReference type="GO" id="GO:0016020">
    <property type="term" value="C:membrane"/>
    <property type="evidence" value="ECO:0007669"/>
    <property type="project" value="UniProtKB-SubCell"/>
</dbReference>
<dbReference type="Proteomes" id="UP001152872">
    <property type="component" value="Unassembled WGS sequence"/>
</dbReference>
<feature type="transmembrane region" description="Helical" evidence="6">
    <location>
        <begin position="199"/>
        <end position="218"/>
    </location>
</feature>
<reference evidence="7" key="1">
    <citation type="submission" date="2019-05" db="EMBL/GenBank/DDBJ databases">
        <title>Whole genome sequencing of Pseudanabaena catenata USMAC16.</title>
        <authorList>
            <person name="Khan Z."/>
            <person name="Omar W.M."/>
            <person name="Convey P."/>
            <person name="Merican F."/>
            <person name="Najimudin N."/>
        </authorList>
    </citation>
    <scope>NUCLEOTIDE SEQUENCE</scope>
    <source>
        <strain evidence="7">USMAC16</strain>
    </source>
</reference>
<dbReference type="InterPro" id="IPR002794">
    <property type="entry name" value="DUF92_TMEM19"/>
</dbReference>
<feature type="transmembrane region" description="Helical" evidence="6">
    <location>
        <begin position="45"/>
        <end position="70"/>
    </location>
</feature>
<comment type="similarity">
    <text evidence="2">Belongs to the TMEM19 family.</text>
</comment>
<feature type="transmembrane region" description="Helical" evidence="6">
    <location>
        <begin position="238"/>
        <end position="257"/>
    </location>
</feature>
<keyword evidence="8" id="KW-1185">Reference proteome</keyword>
<dbReference type="PANTHER" id="PTHR13353:SF5">
    <property type="entry name" value="TRANSMEMBRANE PROTEIN 19"/>
    <property type="match status" value="1"/>
</dbReference>
<evidence type="ECO:0000256" key="5">
    <source>
        <dbReference type="ARBA" id="ARBA00023136"/>
    </source>
</evidence>
<dbReference type="Pfam" id="PF01940">
    <property type="entry name" value="DUF92"/>
    <property type="match status" value="1"/>
</dbReference>
<protein>
    <submittedName>
        <fullName evidence="7">TIGR00297 family protein</fullName>
    </submittedName>
</protein>
<accession>A0A9X4MC73</accession>
<dbReference type="PANTHER" id="PTHR13353">
    <property type="entry name" value="TRANSMEMBRANE PROTEIN 19"/>
    <property type="match status" value="1"/>
</dbReference>
<dbReference type="RefSeq" id="WP_009629044.1">
    <property type="nucleotide sequence ID" value="NZ_VBTY01000237.1"/>
</dbReference>
<dbReference type="EMBL" id="VBTY01000237">
    <property type="protein sequence ID" value="MDG3496849.1"/>
    <property type="molecule type" value="Genomic_DNA"/>
</dbReference>
<gene>
    <name evidence="7" type="ORF">FEV09_20120</name>
</gene>